<name>A0A8B9EWP9_ANSCY</name>
<dbReference type="AlphaFoldDB" id="A0A8B9EWP9"/>
<sequence length="94" mass="10317">MAALAYTLGKREINYYFSVRSAKALALGAVLLLTACHAASRRYRGEGVAAGTGHPFLVGKKWSMFLCLNQKVLSEDSWLQFCCRTTGVIVSQRS</sequence>
<keyword evidence="2" id="KW-1185">Reference proteome</keyword>
<evidence type="ECO:0000313" key="1">
    <source>
        <dbReference type="Ensembl" id="ENSACDP00005026434.1"/>
    </source>
</evidence>
<dbReference type="Ensembl" id="ENSACDT00005031505.1">
    <property type="protein sequence ID" value="ENSACDP00005026434.1"/>
    <property type="gene ID" value="ENSACDG00005019107.1"/>
</dbReference>
<dbReference type="Proteomes" id="UP000694521">
    <property type="component" value="Unplaced"/>
</dbReference>
<evidence type="ECO:0000313" key="2">
    <source>
        <dbReference type="Proteomes" id="UP000694521"/>
    </source>
</evidence>
<reference evidence="1" key="2">
    <citation type="submission" date="2025-09" db="UniProtKB">
        <authorList>
            <consortium name="Ensembl"/>
        </authorList>
    </citation>
    <scope>IDENTIFICATION</scope>
</reference>
<organism evidence="1 2">
    <name type="scientific">Anser cygnoides</name>
    <name type="common">Swan goose</name>
    <dbReference type="NCBI Taxonomy" id="8845"/>
    <lineage>
        <taxon>Eukaryota</taxon>
        <taxon>Metazoa</taxon>
        <taxon>Chordata</taxon>
        <taxon>Craniata</taxon>
        <taxon>Vertebrata</taxon>
        <taxon>Euteleostomi</taxon>
        <taxon>Archelosauria</taxon>
        <taxon>Archosauria</taxon>
        <taxon>Dinosauria</taxon>
        <taxon>Saurischia</taxon>
        <taxon>Theropoda</taxon>
        <taxon>Coelurosauria</taxon>
        <taxon>Aves</taxon>
        <taxon>Neognathae</taxon>
        <taxon>Galloanserae</taxon>
        <taxon>Anseriformes</taxon>
        <taxon>Anatidae</taxon>
        <taxon>Anserinae</taxon>
        <taxon>Anser</taxon>
    </lineage>
</organism>
<accession>A0A8B9EWP9</accession>
<protein>
    <submittedName>
        <fullName evidence="1">Uncharacterized protein</fullName>
    </submittedName>
</protein>
<reference evidence="1" key="1">
    <citation type="submission" date="2025-08" db="UniProtKB">
        <authorList>
            <consortium name="Ensembl"/>
        </authorList>
    </citation>
    <scope>IDENTIFICATION</scope>
</reference>
<proteinExistence type="predicted"/>